<gene>
    <name evidence="2" type="ORF">E8E12_002197</name>
</gene>
<sequence>MAIELGQDTSEGLVVLSGFYSCINKQATPLPAAAHPSILFPSHPYPRPQSTANERQSANTDDERYKLPNTRPKTAQPTNVVPAKRQFKLQDQNDVYRQIQDSIIPSEPDLLWRLGCGYHQ</sequence>
<comment type="caution">
    <text evidence="2">The sequence shown here is derived from an EMBL/GenBank/DDBJ whole genome shotgun (WGS) entry which is preliminary data.</text>
</comment>
<feature type="compositionally biased region" description="Polar residues" evidence="1">
    <location>
        <begin position="48"/>
        <end position="59"/>
    </location>
</feature>
<organism evidence="2 3">
    <name type="scientific">Didymella heteroderae</name>
    <dbReference type="NCBI Taxonomy" id="1769908"/>
    <lineage>
        <taxon>Eukaryota</taxon>
        <taxon>Fungi</taxon>
        <taxon>Dikarya</taxon>
        <taxon>Ascomycota</taxon>
        <taxon>Pezizomycotina</taxon>
        <taxon>Dothideomycetes</taxon>
        <taxon>Pleosporomycetidae</taxon>
        <taxon>Pleosporales</taxon>
        <taxon>Pleosporineae</taxon>
        <taxon>Didymellaceae</taxon>
        <taxon>Didymella</taxon>
    </lineage>
</organism>
<proteinExistence type="predicted"/>
<evidence type="ECO:0000313" key="3">
    <source>
        <dbReference type="Proteomes" id="UP000758155"/>
    </source>
</evidence>
<evidence type="ECO:0000313" key="2">
    <source>
        <dbReference type="EMBL" id="KAF3042626.1"/>
    </source>
</evidence>
<dbReference type="Proteomes" id="UP000758155">
    <property type="component" value="Unassembled WGS sequence"/>
</dbReference>
<keyword evidence="3" id="KW-1185">Reference proteome</keyword>
<dbReference type="AlphaFoldDB" id="A0A9P4WVC2"/>
<reference evidence="2" key="1">
    <citation type="submission" date="2019-04" db="EMBL/GenBank/DDBJ databases">
        <title>Sequencing of skin fungus with MAO and IRED activity.</title>
        <authorList>
            <person name="Marsaioli A.J."/>
            <person name="Bonatto J.M.C."/>
            <person name="Reis Junior O."/>
        </authorList>
    </citation>
    <scope>NUCLEOTIDE SEQUENCE</scope>
    <source>
        <strain evidence="2">28M1</strain>
    </source>
</reference>
<dbReference type="EMBL" id="SWKV01000015">
    <property type="protein sequence ID" value="KAF3042626.1"/>
    <property type="molecule type" value="Genomic_DNA"/>
</dbReference>
<protein>
    <submittedName>
        <fullName evidence="2">Uncharacterized protein</fullName>
    </submittedName>
</protein>
<evidence type="ECO:0000256" key="1">
    <source>
        <dbReference type="SAM" id="MobiDB-lite"/>
    </source>
</evidence>
<name>A0A9P4WVC2_9PLEO</name>
<accession>A0A9P4WVC2</accession>
<feature type="region of interest" description="Disordered" evidence="1">
    <location>
        <begin position="34"/>
        <end position="83"/>
    </location>
</feature>